<gene>
    <name evidence="2" type="ORF">BCF44_11052</name>
</gene>
<dbReference type="EMBL" id="QUNO01000010">
    <property type="protein sequence ID" value="REH42558.1"/>
    <property type="molecule type" value="Genomic_DNA"/>
</dbReference>
<evidence type="ECO:0000313" key="3">
    <source>
        <dbReference type="Proteomes" id="UP000256269"/>
    </source>
</evidence>
<evidence type="ECO:0000259" key="1">
    <source>
        <dbReference type="PROSITE" id="PS51674"/>
    </source>
</evidence>
<proteinExistence type="predicted"/>
<organism evidence="2 3">
    <name type="scientific">Kutzneria buriramensis</name>
    <dbReference type="NCBI Taxonomy" id="1045776"/>
    <lineage>
        <taxon>Bacteria</taxon>
        <taxon>Bacillati</taxon>
        <taxon>Actinomycetota</taxon>
        <taxon>Actinomycetes</taxon>
        <taxon>Pseudonocardiales</taxon>
        <taxon>Pseudonocardiaceae</taxon>
        <taxon>Kutzneria</taxon>
    </lineage>
</organism>
<evidence type="ECO:0000313" key="2">
    <source>
        <dbReference type="EMBL" id="REH42558.1"/>
    </source>
</evidence>
<feature type="domain" description="4Fe-4S Wbl-type" evidence="1">
    <location>
        <begin position="39"/>
        <end position="102"/>
    </location>
</feature>
<reference evidence="2 3" key="1">
    <citation type="submission" date="2018-08" db="EMBL/GenBank/DDBJ databases">
        <title>Genomic Encyclopedia of Archaeal and Bacterial Type Strains, Phase II (KMG-II): from individual species to whole genera.</title>
        <authorList>
            <person name="Goeker M."/>
        </authorList>
    </citation>
    <scope>NUCLEOTIDE SEQUENCE [LARGE SCALE GENOMIC DNA]</scope>
    <source>
        <strain evidence="2 3">DSM 45791</strain>
    </source>
</reference>
<dbReference type="Pfam" id="PF02467">
    <property type="entry name" value="Whib"/>
    <property type="match status" value="1"/>
</dbReference>
<dbReference type="InterPro" id="IPR034768">
    <property type="entry name" value="4FE4S_WBL"/>
</dbReference>
<protein>
    <submittedName>
        <fullName evidence="2">WhiB family redox-sensing transcriptional regulator</fullName>
    </submittedName>
</protein>
<comment type="caution">
    <text evidence="2">The sequence shown here is derived from an EMBL/GenBank/DDBJ whole genome shotgun (WGS) entry which is preliminary data.</text>
</comment>
<accession>A0A3E0HCH4</accession>
<dbReference type="PROSITE" id="PS51674">
    <property type="entry name" value="4FE4S_WBL"/>
    <property type="match status" value="1"/>
</dbReference>
<sequence>MVNRDEFRDNYYEVVAADLDRYATVPDDVLLEIVTTNGACMWLVANDDEPEWAGEELSDRELAARLCAGCPVQRECLEHELRTAGESTVGVWGALSEEDRREVYRVWLARRQGGGQQP</sequence>
<dbReference type="AlphaFoldDB" id="A0A3E0HCH4"/>
<keyword evidence="3" id="KW-1185">Reference proteome</keyword>
<dbReference type="Proteomes" id="UP000256269">
    <property type="component" value="Unassembled WGS sequence"/>
</dbReference>
<name>A0A3E0HCH4_9PSEU</name>